<dbReference type="PANTHER" id="PTHR43547">
    <property type="entry name" value="TWO-COMPONENT HISTIDINE KINASE"/>
    <property type="match status" value="1"/>
</dbReference>
<dbReference type="Gene3D" id="3.30.565.10">
    <property type="entry name" value="Histidine kinase-like ATPase, C-terminal domain"/>
    <property type="match status" value="1"/>
</dbReference>
<dbReference type="EMBL" id="JACJIQ010000010">
    <property type="protein sequence ID" value="MBA9077940.1"/>
    <property type="molecule type" value="Genomic_DNA"/>
</dbReference>
<dbReference type="Gene3D" id="1.10.287.130">
    <property type="match status" value="1"/>
</dbReference>
<evidence type="ECO:0000256" key="12">
    <source>
        <dbReference type="SAM" id="MobiDB-lite"/>
    </source>
</evidence>
<evidence type="ECO:0000256" key="5">
    <source>
        <dbReference type="ARBA" id="ARBA00022553"/>
    </source>
</evidence>
<dbReference type="Pfam" id="PF02518">
    <property type="entry name" value="HATPase_c"/>
    <property type="match status" value="1"/>
</dbReference>
<dbReference type="PANTHER" id="PTHR43547:SF2">
    <property type="entry name" value="HYBRID SIGNAL TRANSDUCTION HISTIDINE KINASE C"/>
    <property type="match status" value="1"/>
</dbReference>
<evidence type="ECO:0000259" key="14">
    <source>
        <dbReference type="PROSITE" id="PS50109"/>
    </source>
</evidence>
<dbReference type="Pfam" id="PF00512">
    <property type="entry name" value="HisKA"/>
    <property type="match status" value="1"/>
</dbReference>
<name>A0A839GH90_9BACT</name>
<organism evidence="15 16">
    <name type="scientific">Rufibacter quisquiliarum</name>
    <dbReference type="NCBI Taxonomy" id="1549639"/>
    <lineage>
        <taxon>Bacteria</taxon>
        <taxon>Pseudomonadati</taxon>
        <taxon>Bacteroidota</taxon>
        <taxon>Cytophagia</taxon>
        <taxon>Cytophagales</taxon>
        <taxon>Hymenobacteraceae</taxon>
        <taxon>Rufibacter</taxon>
    </lineage>
</organism>
<evidence type="ECO:0000256" key="6">
    <source>
        <dbReference type="ARBA" id="ARBA00022679"/>
    </source>
</evidence>
<dbReference type="GO" id="GO:0005524">
    <property type="term" value="F:ATP binding"/>
    <property type="evidence" value="ECO:0007669"/>
    <property type="project" value="UniProtKB-KW"/>
</dbReference>
<evidence type="ECO:0000256" key="4">
    <source>
        <dbReference type="ARBA" id="ARBA00022475"/>
    </source>
</evidence>
<dbReference type="InterPro" id="IPR003594">
    <property type="entry name" value="HATPase_dom"/>
</dbReference>
<dbReference type="GO" id="GO:0005886">
    <property type="term" value="C:plasma membrane"/>
    <property type="evidence" value="ECO:0007669"/>
    <property type="project" value="UniProtKB-SubCell"/>
</dbReference>
<dbReference type="AlphaFoldDB" id="A0A839GH90"/>
<keyword evidence="13" id="KW-1133">Transmembrane helix</keyword>
<evidence type="ECO:0000256" key="2">
    <source>
        <dbReference type="ARBA" id="ARBA00004236"/>
    </source>
</evidence>
<proteinExistence type="predicted"/>
<comment type="catalytic activity">
    <reaction evidence="1">
        <text>ATP + protein L-histidine = ADP + protein N-phospho-L-histidine.</text>
        <dbReference type="EC" id="2.7.13.3"/>
    </reaction>
</comment>
<dbReference type="Proteomes" id="UP000563094">
    <property type="component" value="Unassembled WGS sequence"/>
</dbReference>
<dbReference type="GO" id="GO:0000155">
    <property type="term" value="F:phosphorelay sensor kinase activity"/>
    <property type="evidence" value="ECO:0007669"/>
    <property type="project" value="InterPro"/>
</dbReference>
<feature type="compositionally biased region" description="Polar residues" evidence="12">
    <location>
        <begin position="330"/>
        <end position="341"/>
    </location>
</feature>
<dbReference type="InterPro" id="IPR003661">
    <property type="entry name" value="HisK_dim/P_dom"/>
</dbReference>
<keyword evidence="5" id="KW-0597">Phosphoprotein</keyword>
<gene>
    <name evidence="15" type="ORF">FHS90_002663</name>
</gene>
<dbReference type="SMART" id="SM00388">
    <property type="entry name" value="HisKA"/>
    <property type="match status" value="1"/>
</dbReference>
<dbReference type="InterPro" id="IPR005467">
    <property type="entry name" value="His_kinase_dom"/>
</dbReference>
<evidence type="ECO:0000256" key="8">
    <source>
        <dbReference type="ARBA" id="ARBA00022777"/>
    </source>
</evidence>
<dbReference type="InterPro" id="IPR036890">
    <property type="entry name" value="HATPase_C_sf"/>
</dbReference>
<comment type="caution">
    <text evidence="15">The sequence shown here is derived from an EMBL/GenBank/DDBJ whole genome shotgun (WGS) entry which is preliminary data.</text>
</comment>
<evidence type="ECO:0000256" key="13">
    <source>
        <dbReference type="SAM" id="Phobius"/>
    </source>
</evidence>
<keyword evidence="10" id="KW-0902">Two-component regulatory system</keyword>
<comment type="subcellular location">
    <subcellularLocation>
        <location evidence="2">Cell membrane</location>
    </subcellularLocation>
</comment>
<keyword evidence="4" id="KW-1003">Cell membrane</keyword>
<dbReference type="SMART" id="SM00387">
    <property type="entry name" value="HATPase_c"/>
    <property type="match status" value="1"/>
</dbReference>
<feature type="compositionally biased region" description="Low complexity" evidence="12">
    <location>
        <begin position="317"/>
        <end position="327"/>
    </location>
</feature>
<evidence type="ECO:0000256" key="3">
    <source>
        <dbReference type="ARBA" id="ARBA00012438"/>
    </source>
</evidence>
<feature type="domain" description="Histidine kinase" evidence="14">
    <location>
        <begin position="507"/>
        <end position="726"/>
    </location>
</feature>
<protein>
    <recommendedName>
        <fullName evidence="3">histidine kinase</fullName>
        <ecNumber evidence="3">2.7.13.3</ecNumber>
    </recommendedName>
</protein>
<reference evidence="15 16" key="1">
    <citation type="submission" date="2020-08" db="EMBL/GenBank/DDBJ databases">
        <title>Genomic Encyclopedia of Type Strains, Phase IV (KMG-IV): sequencing the most valuable type-strain genomes for metagenomic binning, comparative biology and taxonomic classification.</title>
        <authorList>
            <person name="Goeker M."/>
        </authorList>
    </citation>
    <scope>NUCLEOTIDE SEQUENCE [LARGE SCALE GENOMIC DNA]</scope>
    <source>
        <strain evidence="15 16">DSM 29854</strain>
    </source>
</reference>
<dbReference type="PROSITE" id="PS50109">
    <property type="entry name" value="HIS_KIN"/>
    <property type="match status" value="1"/>
</dbReference>
<sequence>MRKKTLFVVIALMSLTLIGLIGFQAYWIHHAVKMEEELFDRNVNDALHQVARRLETKEAIHFLKQEAPQLREAALAPAVTTTETVVSTPTPAKSSRNKERSERKGKRNQPLPLAEPASSLSVAASGSAGSSVTMVTPLPGEKHTMVDRARSSVMSIRGGRSPHSESAQQIFIHSFTMSDSAAKPASVEVFGRSRVDSVVVRKLVAAQRKMLDTLRIYSRNGQAHFIRMDSGSVSKIALDSIFMANQARILRQIPVKSIKNIQIKGNVANIHTDCLFIGRSPEMVWRQDSSTRKGKRYVSPARVQTLAPLLLSAAPAQQQVAPTRPAASPRANTHSPVTAPTPEQVTEQKAVAKAQHLNQVMQQMVVEYVRKERPLEERLGELGMEEILATELKSRNIVTPYQSTLNIDPGNSKPTYLLASSNSLPSASLLPDGGYTVQLFPNDVLSAPSYLKLTFPHRQLIIWKSIWIPTVISVLFTLIIIFTFAYTLGTILRQKKISEIKNDFINNMTHEFKTPIATISLALDALVNPKVRKDEARLDHYARIIRDENKRMHQQVEKVLQTAQMERNKLQLAFEEVDVHALIQKAVEPFQLHIEQRQGNLNLKLDAPSPVVWADASHLANMVANLLDNANKYSPEAPRIVVQTTQVSKGLHISVEDQGAGMSREAQKKIFEKFYRVPTGNVHNVKGFGLGLSYVKTMAEAHGGNVHLRSELGKGSRFTLWLPLQKPSV</sequence>
<dbReference type="EC" id="2.7.13.3" evidence="3"/>
<evidence type="ECO:0000256" key="1">
    <source>
        <dbReference type="ARBA" id="ARBA00000085"/>
    </source>
</evidence>
<keyword evidence="13" id="KW-0812">Transmembrane</keyword>
<dbReference type="SUPFAM" id="SSF55874">
    <property type="entry name" value="ATPase domain of HSP90 chaperone/DNA topoisomerase II/histidine kinase"/>
    <property type="match status" value="1"/>
</dbReference>
<evidence type="ECO:0000256" key="9">
    <source>
        <dbReference type="ARBA" id="ARBA00022840"/>
    </source>
</evidence>
<evidence type="ECO:0000256" key="7">
    <source>
        <dbReference type="ARBA" id="ARBA00022741"/>
    </source>
</evidence>
<evidence type="ECO:0000313" key="16">
    <source>
        <dbReference type="Proteomes" id="UP000563094"/>
    </source>
</evidence>
<evidence type="ECO:0000256" key="10">
    <source>
        <dbReference type="ARBA" id="ARBA00023012"/>
    </source>
</evidence>
<feature type="region of interest" description="Disordered" evidence="12">
    <location>
        <begin position="317"/>
        <end position="341"/>
    </location>
</feature>
<dbReference type="CDD" id="cd00075">
    <property type="entry name" value="HATPase"/>
    <property type="match status" value="1"/>
</dbReference>
<feature type="region of interest" description="Disordered" evidence="12">
    <location>
        <begin position="76"/>
        <end position="138"/>
    </location>
</feature>
<dbReference type="SUPFAM" id="SSF47384">
    <property type="entry name" value="Homodimeric domain of signal transducing histidine kinase"/>
    <property type="match status" value="1"/>
</dbReference>
<dbReference type="InterPro" id="IPR004358">
    <property type="entry name" value="Sig_transdc_His_kin-like_C"/>
</dbReference>
<keyword evidence="6" id="KW-0808">Transferase</keyword>
<evidence type="ECO:0000313" key="15">
    <source>
        <dbReference type="EMBL" id="MBA9077940.1"/>
    </source>
</evidence>
<feature type="transmembrane region" description="Helical" evidence="13">
    <location>
        <begin position="466"/>
        <end position="488"/>
    </location>
</feature>
<keyword evidence="9" id="KW-0067">ATP-binding</keyword>
<feature type="compositionally biased region" description="Low complexity" evidence="12">
    <location>
        <begin position="76"/>
        <end position="92"/>
    </location>
</feature>
<evidence type="ECO:0000256" key="11">
    <source>
        <dbReference type="ARBA" id="ARBA00023136"/>
    </source>
</evidence>
<dbReference type="FunFam" id="3.30.565.10:FF:000023">
    <property type="entry name" value="PAS domain-containing sensor histidine kinase"/>
    <property type="match status" value="1"/>
</dbReference>
<dbReference type="RefSeq" id="WP_182513318.1">
    <property type="nucleotide sequence ID" value="NZ_JACJIQ010000010.1"/>
</dbReference>
<accession>A0A839GH90</accession>
<keyword evidence="7" id="KW-0547">Nucleotide-binding</keyword>
<dbReference type="InterPro" id="IPR036097">
    <property type="entry name" value="HisK_dim/P_sf"/>
</dbReference>
<keyword evidence="8 15" id="KW-0418">Kinase</keyword>
<keyword evidence="11 13" id="KW-0472">Membrane</keyword>
<dbReference type="PRINTS" id="PR00344">
    <property type="entry name" value="BCTRLSENSOR"/>
</dbReference>
<feature type="compositionally biased region" description="Low complexity" evidence="12">
    <location>
        <begin position="117"/>
        <end position="132"/>
    </location>
</feature>
<dbReference type="CDD" id="cd00082">
    <property type="entry name" value="HisKA"/>
    <property type="match status" value="1"/>
</dbReference>
<keyword evidence="16" id="KW-1185">Reference proteome</keyword>